<dbReference type="PRINTS" id="PR00039">
    <property type="entry name" value="HTHLYSR"/>
</dbReference>
<evidence type="ECO:0000259" key="6">
    <source>
        <dbReference type="PROSITE" id="PS50931"/>
    </source>
</evidence>
<dbReference type="Proteomes" id="UP001371305">
    <property type="component" value="Unassembled WGS sequence"/>
</dbReference>
<evidence type="ECO:0000256" key="4">
    <source>
        <dbReference type="ARBA" id="ARBA00023163"/>
    </source>
</evidence>
<evidence type="ECO:0000256" key="1">
    <source>
        <dbReference type="ARBA" id="ARBA00009437"/>
    </source>
</evidence>
<dbReference type="InterPro" id="IPR005119">
    <property type="entry name" value="LysR_subst-bd"/>
</dbReference>
<accession>A0ABU9AQN4</accession>
<dbReference type="SUPFAM" id="SSF53850">
    <property type="entry name" value="Periplasmic binding protein-like II"/>
    <property type="match status" value="1"/>
</dbReference>
<dbReference type="SUPFAM" id="SSF46785">
    <property type="entry name" value="Winged helix' DNA-binding domain"/>
    <property type="match status" value="1"/>
</dbReference>
<reference evidence="7 8" key="1">
    <citation type="submission" date="2024-04" db="EMBL/GenBank/DDBJ databases">
        <title>Luteolibacter sp. isolated from soil.</title>
        <authorList>
            <person name="An J."/>
        </authorList>
    </citation>
    <scope>NUCLEOTIDE SEQUENCE [LARGE SCALE GENOMIC DNA]</scope>
    <source>
        <strain evidence="7 8">Y139</strain>
    </source>
</reference>
<organism evidence="7 8">
    <name type="scientific">Luteolibacter soli</name>
    <dbReference type="NCBI Taxonomy" id="3135280"/>
    <lineage>
        <taxon>Bacteria</taxon>
        <taxon>Pseudomonadati</taxon>
        <taxon>Verrucomicrobiota</taxon>
        <taxon>Verrucomicrobiia</taxon>
        <taxon>Verrucomicrobiales</taxon>
        <taxon>Verrucomicrobiaceae</taxon>
        <taxon>Luteolibacter</taxon>
    </lineage>
</organism>
<dbReference type="Gene3D" id="3.40.190.290">
    <property type="match status" value="1"/>
</dbReference>
<dbReference type="InterPro" id="IPR036390">
    <property type="entry name" value="WH_DNA-bd_sf"/>
</dbReference>
<feature type="region of interest" description="Disordered" evidence="5">
    <location>
        <begin position="307"/>
        <end position="330"/>
    </location>
</feature>
<comment type="similarity">
    <text evidence="1">Belongs to the LysR transcriptional regulatory family.</text>
</comment>
<sequence length="330" mass="36699">MKIADVDRSPTAAMELYQLRTFLTIAEEGNLTRAAEKLFTSQPAVSAQVKQLEEELGVKLFERSARGMSLTREGLLLQEKARRIVDAARDFKHSAEHLRDNVSGELVIGLNNRPEVLKIVDVLGALTFAHPELSYELVNGSSGTILEGIDEGAIAIGFFEGVCEFPRIEWHALEPIELCIAAPAAWARELASPDWKLLETKPWIFVSQACSYFRAIESICTDQGLKLQQRFRVDECLTVLNLVAEGLGLTLAAVNHIDSPEYRGRIVALPHFRTTVNLCVGYLRENADRPAIAAAREVILGLWDKPEEPQALPPLSRDIRSARPKGRSHR</sequence>
<protein>
    <submittedName>
        <fullName evidence="7">LysR family transcriptional regulator</fullName>
    </submittedName>
</protein>
<evidence type="ECO:0000256" key="2">
    <source>
        <dbReference type="ARBA" id="ARBA00023015"/>
    </source>
</evidence>
<keyword evidence="4" id="KW-0804">Transcription</keyword>
<dbReference type="Pfam" id="PF03466">
    <property type="entry name" value="LysR_substrate"/>
    <property type="match status" value="1"/>
</dbReference>
<dbReference type="PANTHER" id="PTHR30126">
    <property type="entry name" value="HTH-TYPE TRANSCRIPTIONAL REGULATOR"/>
    <property type="match status" value="1"/>
</dbReference>
<name>A0ABU9AQN4_9BACT</name>
<evidence type="ECO:0000256" key="3">
    <source>
        <dbReference type="ARBA" id="ARBA00023125"/>
    </source>
</evidence>
<gene>
    <name evidence="7" type="ORF">WKV53_05930</name>
</gene>
<feature type="domain" description="HTH lysR-type" evidence="6">
    <location>
        <begin position="14"/>
        <end position="71"/>
    </location>
</feature>
<dbReference type="PROSITE" id="PS50931">
    <property type="entry name" value="HTH_LYSR"/>
    <property type="match status" value="1"/>
</dbReference>
<dbReference type="EMBL" id="JBBUKT010000002">
    <property type="protein sequence ID" value="MEK7950022.1"/>
    <property type="molecule type" value="Genomic_DNA"/>
</dbReference>
<comment type="caution">
    <text evidence="7">The sequence shown here is derived from an EMBL/GenBank/DDBJ whole genome shotgun (WGS) entry which is preliminary data.</text>
</comment>
<keyword evidence="8" id="KW-1185">Reference proteome</keyword>
<keyword evidence="3" id="KW-0238">DNA-binding</keyword>
<proteinExistence type="inferred from homology"/>
<evidence type="ECO:0000256" key="5">
    <source>
        <dbReference type="SAM" id="MobiDB-lite"/>
    </source>
</evidence>
<dbReference type="PANTHER" id="PTHR30126:SF40">
    <property type="entry name" value="HTH-TYPE TRANSCRIPTIONAL REGULATOR GLTR"/>
    <property type="match status" value="1"/>
</dbReference>
<evidence type="ECO:0000313" key="7">
    <source>
        <dbReference type="EMBL" id="MEK7950022.1"/>
    </source>
</evidence>
<evidence type="ECO:0000313" key="8">
    <source>
        <dbReference type="Proteomes" id="UP001371305"/>
    </source>
</evidence>
<dbReference type="CDD" id="cd05466">
    <property type="entry name" value="PBP2_LTTR_substrate"/>
    <property type="match status" value="1"/>
</dbReference>
<dbReference type="Pfam" id="PF00126">
    <property type="entry name" value="HTH_1"/>
    <property type="match status" value="1"/>
</dbReference>
<dbReference type="InterPro" id="IPR036388">
    <property type="entry name" value="WH-like_DNA-bd_sf"/>
</dbReference>
<dbReference type="RefSeq" id="WP_341403436.1">
    <property type="nucleotide sequence ID" value="NZ_JBBUKT010000002.1"/>
</dbReference>
<dbReference type="InterPro" id="IPR000847">
    <property type="entry name" value="LysR_HTH_N"/>
</dbReference>
<keyword evidence="2" id="KW-0805">Transcription regulation</keyword>
<dbReference type="Gene3D" id="1.10.10.10">
    <property type="entry name" value="Winged helix-like DNA-binding domain superfamily/Winged helix DNA-binding domain"/>
    <property type="match status" value="1"/>
</dbReference>